<dbReference type="CDD" id="cd03214">
    <property type="entry name" value="ABC_Iron-Siderophores_B12_Hemin"/>
    <property type="match status" value="1"/>
</dbReference>
<dbReference type="InterPro" id="IPR017871">
    <property type="entry name" value="ABC_transporter-like_CS"/>
</dbReference>
<dbReference type="InterPro" id="IPR003439">
    <property type="entry name" value="ABC_transporter-like_ATP-bd"/>
</dbReference>
<organism evidence="4 5">
    <name type="scientific">Actinoplanes subglobosus</name>
    <dbReference type="NCBI Taxonomy" id="1547892"/>
    <lineage>
        <taxon>Bacteria</taxon>
        <taxon>Bacillati</taxon>
        <taxon>Actinomycetota</taxon>
        <taxon>Actinomycetes</taxon>
        <taxon>Micromonosporales</taxon>
        <taxon>Micromonosporaceae</taxon>
        <taxon>Actinoplanes</taxon>
    </lineage>
</organism>
<protein>
    <submittedName>
        <fullName evidence="4">ABC transporter ATP-binding protein</fullName>
    </submittedName>
</protein>
<proteinExistence type="predicted"/>
<reference evidence="5" key="1">
    <citation type="journal article" date="2019" name="Int. J. Syst. Evol. Microbiol.">
        <title>The Global Catalogue of Microorganisms (GCM) 10K type strain sequencing project: providing services to taxonomists for standard genome sequencing and annotation.</title>
        <authorList>
            <consortium name="The Broad Institute Genomics Platform"/>
            <consortium name="The Broad Institute Genome Sequencing Center for Infectious Disease"/>
            <person name="Wu L."/>
            <person name="Ma J."/>
        </authorList>
    </citation>
    <scope>NUCLEOTIDE SEQUENCE [LARGE SCALE GENOMIC DNA]</scope>
    <source>
        <strain evidence="5">TBRC 5832</strain>
    </source>
</reference>
<dbReference type="EMBL" id="JBHSBL010000019">
    <property type="protein sequence ID" value="MFC4068952.1"/>
    <property type="molecule type" value="Genomic_DNA"/>
</dbReference>
<sequence length="265" mass="27821">MTGSPLGLTGVGVRLGVSRVVRDVTLDCPAGSFVGLLGPNGSGKSSLLRAVYRALPADTGTVLLDGRDLLRDLSAREAAQRVAVLAQEPGHEVGFTVAEMVAAGRTPHHGAWGRWSGDDRTIVERTIATVGLSGHGHRRFDALSGGEKQRVLLARALAQQPSVLILDEPTNHLDIGTQLALLALVRGLGVTVLAALHDLNLAAAYCDRLHLLHHGETVAGGTPGEVLTPAAIARVFGVTAHRIAHPETGRPHLIFSHPSSREDLS</sequence>
<dbReference type="PANTHER" id="PTHR42794:SF2">
    <property type="entry name" value="ABC TRANSPORTER ATP-BINDING PROTEIN"/>
    <property type="match status" value="1"/>
</dbReference>
<evidence type="ECO:0000256" key="2">
    <source>
        <dbReference type="ARBA" id="ARBA00022840"/>
    </source>
</evidence>
<dbReference type="SMART" id="SM00382">
    <property type="entry name" value="AAA"/>
    <property type="match status" value="1"/>
</dbReference>
<evidence type="ECO:0000313" key="4">
    <source>
        <dbReference type="EMBL" id="MFC4068952.1"/>
    </source>
</evidence>
<dbReference type="GO" id="GO:0005524">
    <property type="term" value="F:ATP binding"/>
    <property type="evidence" value="ECO:0007669"/>
    <property type="project" value="UniProtKB-KW"/>
</dbReference>
<dbReference type="SUPFAM" id="SSF52540">
    <property type="entry name" value="P-loop containing nucleoside triphosphate hydrolases"/>
    <property type="match status" value="1"/>
</dbReference>
<dbReference type="PROSITE" id="PS50893">
    <property type="entry name" value="ABC_TRANSPORTER_2"/>
    <property type="match status" value="1"/>
</dbReference>
<evidence type="ECO:0000313" key="5">
    <source>
        <dbReference type="Proteomes" id="UP001595867"/>
    </source>
</evidence>
<accession>A0ABV8J111</accession>
<evidence type="ECO:0000259" key="3">
    <source>
        <dbReference type="PROSITE" id="PS50893"/>
    </source>
</evidence>
<feature type="domain" description="ABC transporter" evidence="3">
    <location>
        <begin position="6"/>
        <end position="239"/>
    </location>
</feature>
<dbReference type="PROSITE" id="PS00211">
    <property type="entry name" value="ABC_TRANSPORTER_1"/>
    <property type="match status" value="1"/>
</dbReference>
<dbReference type="RefSeq" id="WP_378069834.1">
    <property type="nucleotide sequence ID" value="NZ_JBHSBL010000019.1"/>
</dbReference>
<dbReference type="Pfam" id="PF00005">
    <property type="entry name" value="ABC_tran"/>
    <property type="match status" value="1"/>
</dbReference>
<name>A0ABV8J111_9ACTN</name>
<dbReference type="PANTHER" id="PTHR42794">
    <property type="entry name" value="HEMIN IMPORT ATP-BINDING PROTEIN HMUV"/>
    <property type="match status" value="1"/>
</dbReference>
<keyword evidence="5" id="KW-1185">Reference proteome</keyword>
<dbReference type="InterPro" id="IPR027417">
    <property type="entry name" value="P-loop_NTPase"/>
</dbReference>
<dbReference type="InterPro" id="IPR003593">
    <property type="entry name" value="AAA+_ATPase"/>
</dbReference>
<keyword evidence="1" id="KW-0547">Nucleotide-binding</keyword>
<dbReference type="Proteomes" id="UP001595867">
    <property type="component" value="Unassembled WGS sequence"/>
</dbReference>
<gene>
    <name evidence="4" type="ORF">ACFO0C_28810</name>
</gene>
<keyword evidence="2 4" id="KW-0067">ATP-binding</keyword>
<comment type="caution">
    <text evidence="4">The sequence shown here is derived from an EMBL/GenBank/DDBJ whole genome shotgun (WGS) entry which is preliminary data.</text>
</comment>
<dbReference type="Gene3D" id="3.40.50.300">
    <property type="entry name" value="P-loop containing nucleotide triphosphate hydrolases"/>
    <property type="match status" value="1"/>
</dbReference>
<evidence type="ECO:0000256" key="1">
    <source>
        <dbReference type="ARBA" id="ARBA00022741"/>
    </source>
</evidence>